<dbReference type="Pfam" id="PF02738">
    <property type="entry name" value="MoCoBD_1"/>
    <property type="match status" value="1"/>
</dbReference>
<feature type="domain" description="Aldehyde oxidase/xanthine dehydrogenase a/b hammerhead" evidence="2">
    <location>
        <begin position="238"/>
        <end position="316"/>
    </location>
</feature>
<proteinExistence type="predicted"/>
<dbReference type="SUPFAM" id="SSF56003">
    <property type="entry name" value="Molybdenum cofactor-binding domain"/>
    <property type="match status" value="2"/>
</dbReference>
<keyword evidence="1" id="KW-0812">Transmembrane</keyword>
<dbReference type="PROSITE" id="PS51318">
    <property type="entry name" value="TAT"/>
    <property type="match status" value="1"/>
</dbReference>
<protein>
    <submittedName>
        <fullName evidence="3">Xanthine dehydrogenase family protein molybdopterin-binding subunit</fullName>
    </submittedName>
</protein>
<dbReference type="InterPro" id="IPR012368">
    <property type="entry name" value="OxRdtase_Mopterin-bd_su_IorB"/>
</dbReference>
<dbReference type="InterPro" id="IPR046867">
    <property type="entry name" value="AldOxase/xan_DH_MoCoBD2"/>
</dbReference>
<organism evidence="3 4">
    <name type="scientific">Arenibacterium halophilum</name>
    <dbReference type="NCBI Taxonomy" id="2583821"/>
    <lineage>
        <taxon>Bacteria</taxon>
        <taxon>Pseudomonadati</taxon>
        <taxon>Pseudomonadota</taxon>
        <taxon>Alphaproteobacteria</taxon>
        <taxon>Rhodobacterales</taxon>
        <taxon>Paracoccaceae</taxon>
        <taxon>Arenibacterium</taxon>
    </lineage>
</organism>
<dbReference type="InterPro" id="IPR052516">
    <property type="entry name" value="N-heterocyclic_Hydroxylase"/>
</dbReference>
<dbReference type="Proteomes" id="UP001191082">
    <property type="component" value="Unassembled WGS sequence"/>
</dbReference>
<dbReference type="Pfam" id="PF20256">
    <property type="entry name" value="MoCoBD_2"/>
    <property type="match status" value="2"/>
</dbReference>
<dbReference type="Gene3D" id="3.90.1170.50">
    <property type="entry name" value="Aldehyde oxidase/xanthine dehydrogenase, a/b hammerhead"/>
    <property type="match status" value="1"/>
</dbReference>
<gene>
    <name evidence="3" type="ORF">FGK64_08305</name>
</gene>
<name>A0ABY2X8U4_9RHOB</name>
<dbReference type="InterPro" id="IPR006311">
    <property type="entry name" value="TAT_signal"/>
</dbReference>
<dbReference type="InterPro" id="IPR037165">
    <property type="entry name" value="AldOxase/xan_DH_Mopterin-bd_sf"/>
</dbReference>
<feature type="transmembrane region" description="Helical" evidence="1">
    <location>
        <begin position="12"/>
        <end position="30"/>
    </location>
</feature>
<evidence type="ECO:0000313" key="3">
    <source>
        <dbReference type="EMBL" id="TMV12797.1"/>
    </source>
</evidence>
<dbReference type="EMBL" id="VCPC01000002">
    <property type="protein sequence ID" value="TMV12797.1"/>
    <property type="molecule type" value="Genomic_DNA"/>
</dbReference>
<dbReference type="InterPro" id="IPR000674">
    <property type="entry name" value="Ald_Oxase/Xan_DH_a/b"/>
</dbReference>
<comment type="caution">
    <text evidence="3">The sequence shown here is derived from an EMBL/GenBank/DDBJ whole genome shotgun (WGS) entry which is preliminary data.</text>
</comment>
<evidence type="ECO:0000256" key="1">
    <source>
        <dbReference type="SAM" id="Phobius"/>
    </source>
</evidence>
<reference evidence="3 4" key="1">
    <citation type="submission" date="2019-05" db="EMBL/GenBank/DDBJ databases">
        <title>Marivita sp. nov. isolated from sea sediment.</title>
        <authorList>
            <person name="Kim W."/>
        </authorList>
    </citation>
    <scope>NUCLEOTIDE SEQUENCE [LARGE SCALE GENOMIC DNA]</scope>
    <source>
        <strain evidence="3 4">CAU 1492</strain>
    </source>
</reference>
<evidence type="ECO:0000259" key="2">
    <source>
        <dbReference type="SMART" id="SM01008"/>
    </source>
</evidence>
<dbReference type="SMART" id="SM01008">
    <property type="entry name" value="Ald_Xan_dh_C"/>
    <property type="match status" value="1"/>
</dbReference>
<dbReference type="PANTHER" id="PTHR47495">
    <property type="entry name" value="ALDEHYDE DEHYDROGENASE"/>
    <property type="match status" value="1"/>
</dbReference>
<keyword evidence="1" id="KW-1133">Transmembrane helix</keyword>
<dbReference type="PANTHER" id="PTHR47495:SF2">
    <property type="entry name" value="ALDEHYDE DEHYDROGENASE"/>
    <property type="match status" value="1"/>
</dbReference>
<keyword evidence="1" id="KW-0472">Membrane</keyword>
<dbReference type="RefSeq" id="WP_138863352.1">
    <property type="nucleotide sequence ID" value="NZ_VCPC01000002.1"/>
</dbReference>
<dbReference type="Gene3D" id="3.30.365.10">
    <property type="entry name" value="Aldehyde oxidase/xanthine dehydrogenase, molybdopterin binding domain"/>
    <property type="match status" value="4"/>
</dbReference>
<accession>A0ABY2X8U4</accession>
<keyword evidence="4" id="KW-1185">Reference proteome</keyword>
<sequence length="747" mass="79084">MSRIGKIARRSFLVGSVAIVGGVGFGLYKVRQPAANPLTPPEGAAAITPFVLIDAQGITLISPRAEMGQGVHTTWAALIAEELDVDMADVRVIHGPAAKAYYNSAVVGDALPGRDYDKSEFQHSVAEALGVLGKLISFQITGGSTSMKDGFTRMREAGAVARETLKLAAAEQLGVPVGQLRTAQGKVIAPDGTELPYTALAGAAAEITPPSAPALRDARDWRILGKSQPRVDMVAKSTGTAQFGIDVRLPDMRFAALRINPALGGTMQGYDDTAARAMPGVEKVVPLTNGVAVVACNTWLAQQAVDAIKVQWGASPNPPDTDAVFARIAAALDDAPNSTMRDDGDVATLPTGATLVEAAYRAPYLAHATMEPMNATAHFTGDALEVWCGNQTPVFQRNTCAKIAGLEPEAVTIHTTLMGGGFGRRGELDFASYATELAVAMPGVPVQLTWSRAEDMTHDFYRPGAVARFRGAVQNGKAVMVDGQIAAQSAVHQAMGRLAGLPAAGPDKVLVEGAFNQPYAIPNYRIRGHIAPLDIPVGFWRSVGNSFNGFFHDTFLDELAHAAGRDPLDFRLQMMRGEHAPSAGCLETVAQMSNWTGKTPEGVGRGVAFTYSFGTPVAQVVEVEQTEDGIRIARAWIACDMGIALDRSIVEAQMVGGMIYGLSAACFGEITFAEGRVEQQNFPDYDGLRIHNTPVTEVSVLETNAHMGGAGEPGTPPSMPALGNALFDLTGRRARSLPLMHDFDLLV</sequence>
<evidence type="ECO:0000313" key="4">
    <source>
        <dbReference type="Proteomes" id="UP001191082"/>
    </source>
</evidence>
<dbReference type="PIRSF" id="PIRSF036389">
    <property type="entry name" value="IOR_B"/>
    <property type="match status" value="1"/>
</dbReference>
<dbReference type="InterPro" id="IPR008274">
    <property type="entry name" value="AldOxase/xan_DH_MoCoBD1"/>
</dbReference>